<dbReference type="Proteomes" id="UP001642464">
    <property type="component" value="Unassembled WGS sequence"/>
</dbReference>
<sequence length="109" mass="11482">MALADAHTMVMLTPPTTPPQPLRLASAPAVSPTPRISLTQAALLEPTTLQAWNPLSSSRVGVPFMPKRSSEGARPRGAKPCRGDVPRDHAAGVCATADEACECRRATLQ</sequence>
<keyword evidence="3" id="KW-1185">Reference proteome</keyword>
<evidence type="ECO:0000313" key="2">
    <source>
        <dbReference type="EMBL" id="CAK9071172.1"/>
    </source>
</evidence>
<name>A0ABP0P542_9DINO</name>
<comment type="caution">
    <text evidence="2">The sequence shown here is derived from an EMBL/GenBank/DDBJ whole genome shotgun (WGS) entry which is preliminary data.</text>
</comment>
<organism evidence="2 3">
    <name type="scientific">Durusdinium trenchii</name>
    <dbReference type="NCBI Taxonomy" id="1381693"/>
    <lineage>
        <taxon>Eukaryota</taxon>
        <taxon>Sar</taxon>
        <taxon>Alveolata</taxon>
        <taxon>Dinophyceae</taxon>
        <taxon>Suessiales</taxon>
        <taxon>Symbiodiniaceae</taxon>
        <taxon>Durusdinium</taxon>
    </lineage>
</organism>
<proteinExistence type="predicted"/>
<protein>
    <submittedName>
        <fullName evidence="2">Uncharacterized protein</fullName>
    </submittedName>
</protein>
<accession>A0ABP0P542</accession>
<gene>
    <name evidence="2" type="ORF">SCF082_LOCUS35276</name>
</gene>
<evidence type="ECO:0000256" key="1">
    <source>
        <dbReference type="SAM" id="MobiDB-lite"/>
    </source>
</evidence>
<evidence type="ECO:0000313" key="3">
    <source>
        <dbReference type="Proteomes" id="UP001642464"/>
    </source>
</evidence>
<feature type="region of interest" description="Disordered" evidence="1">
    <location>
        <begin position="57"/>
        <end position="87"/>
    </location>
</feature>
<reference evidence="2 3" key="1">
    <citation type="submission" date="2024-02" db="EMBL/GenBank/DDBJ databases">
        <authorList>
            <person name="Chen Y."/>
            <person name="Shah S."/>
            <person name="Dougan E. K."/>
            <person name="Thang M."/>
            <person name="Chan C."/>
        </authorList>
    </citation>
    <scope>NUCLEOTIDE SEQUENCE [LARGE SCALE GENOMIC DNA]</scope>
</reference>
<dbReference type="EMBL" id="CAXAMM010033335">
    <property type="protein sequence ID" value="CAK9071172.1"/>
    <property type="molecule type" value="Genomic_DNA"/>
</dbReference>
<feature type="region of interest" description="Disordered" evidence="1">
    <location>
        <begin position="1"/>
        <end position="28"/>
    </location>
</feature>